<gene>
    <name evidence="2" type="ORF">EPA93_45520</name>
</gene>
<dbReference type="EMBL" id="CP035758">
    <property type="protein sequence ID" value="QBD82841.1"/>
    <property type="molecule type" value="Genomic_DNA"/>
</dbReference>
<dbReference type="Proteomes" id="UP000290365">
    <property type="component" value="Chromosome"/>
</dbReference>
<feature type="transmembrane region" description="Helical" evidence="1">
    <location>
        <begin position="6"/>
        <end position="32"/>
    </location>
</feature>
<accession>A0A4V0Z0D5</accession>
<dbReference type="RefSeq" id="WP_129893910.1">
    <property type="nucleotide sequence ID" value="NZ_CP035758.1"/>
</dbReference>
<keyword evidence="1" id="KW-1133">Transmembrane helix</keyword>
<dbReference type="InterPro" id="IPR018729">
    <property type="entry name" value="DUF2269_transmembrane"/>
</dbReference>
<feature type="transmembrane region" description="Helical" evidence="1">
    <location>
        <begin position="155"/>
        <end position="179"/>
    </location>
</feature>
<keyword evidence="1" id="KW-0472">Membrane</keyword>
<feature type="transmembrane region" description="Helical" evidence="1">
    <location>
        <begin position="80"/>
        <end position="99"/>
    </location>
</feature>
<feature type="transmembrane region" description="Helical" evidence="1">
    <location>
        <begin position="130"/>
        <end position="149"/>
    </location>
</feature>
<evidence type="ECO:0000313" key="2">
    <source>
        <dbReference type="EMBL" id="QBD82841.1"/>
    </source>
</evidence>
<keyword evidence="1" id="KW-0812">Transmembrane</keyword>
<protein>
    <submittedName>
        <fullName evidence="2">DUF2269 family protein</fullName>
    </submittedName>
</protein>
<proteinExistence type="predicted"/>
<evidence type="ECO:0000313" key="3">
    <source>
        <dbReference type="Proteomes" id="UP000290365"/>
    </source>
</evidence>
<evidence type="ECO:0000256" key="1">
    <source>
        <dbReference type="SAM" id="Phobius"/>
    </source>
</evidence>
<feature type="transmembrane region" description="Helical" evidence="1">
    <location>
        <begin position="53"/>
        <end position="74"/>
    </location>
</feature>
<reference evidence="2 3" key="1">
    <citation type="submission" date="2019-01" db="EMBL/GenBank/DDBJ databases">
        <title>Ktedonosporobacter rubrisoli SCAWS-G2.</title>
        <authorList>
            <person name="Huang Y."/>
            <person name="Yan B."/>
        </authorList>
    </citation>
    <scope>NUCLEOTIDE SEQUENCE [LARGE SCALE GENOMIC DNA]</scope>
    <source>
        <strain evidence="2 3">SCAWS-G2</strain>
    </source>
</reference>
<keyword evidence="3" id="KW-1185">Reference proteome</keyword>
<organism evidence="2 3">
    <name type="scientific">Ktedonosporobacter rubrisoli</name>
    <dbReference type="NCBI Taxonomy" id="2509675"/>
    <lineage>
        <taxon>Bacteria</taxon>
        <taxon>Bacillati</taxon>
        <taxon>Chloroflexota</taxon>
        <taxon>Ktedonobacteria</taxon>
        <taxon>Ktedonobacterales</taxon>
        <taxon>Ktedonosporobacteraceae</taxon>
        <taxon>Ktedonosporobacter</taxon>
    </lineage>
</organism>
<dbReference type="Pfam" id="PF10027">
    <property type="entry name" value="DUF2269"/>
    <property type="match status" value="1"/>
</dbReference>
<dbReference type="AlphaFoldDB" id="A0A4V0Z0D5"/>
<dbReference type="KEGG" id="kbs:EPA93_45520"/>
<sequence length="193" mass="20834">MILYPLLLFLHIAAAVGLFMGLGIELVSVMRVRRARRSEQIREILDLAASTRALAPLSALLVLAAGFSLCLLWWSFSLPWIDVSLGVFLLTAFTGVTITGRRLACMHRWVQGHPDGPLSPSSTRHIDDPVLVTTLCTTMALLLSVLFIMTTKPLLPGSLASVFIGMLVGAGVSVLLSCYPGDTSISLQENEEA</sequence>
<name>A0A4V0Z0D5_KTERU</name>